<keyword evidence="1" id="KW-0812">Transmembrane</keyword>
<proteinExistence type="predicted"/>
<feature type="transmembrane region" description="Helical" evidence="1">
    <location>
        <begin position="18"/>
        <end position="36"/>
    </location>
</feature>
<accession>A0A6B1F9V0</accession>
<dbReference type="AlphaFoldDB" id="A0A6B1F9V0"/>
<protein>
    <submittedName>
        <fullName evidence="2">Uncharacterized protein</fullName>
    </submittedName>
</protein>
<sequence>MSRNAATVAHTTAQGSKALGTALAFLSGFVVVSFAVQTIASAPLARENTVIPHQATLWRALGQS</sequence>
<organism evidence="2">
    <name type="scientific">Synechococcus sp. SB0676_bin_10</name>
    <dbReference type="NCBI Taxonomy" id="2604869"/>
    <lineage>
        <taxon>Bacteria</taxon>
        <taxon>Bacillati</taxon>
        <taxon>Cyanobacteriota</taxon>
        <taxon>Cyanophyceae</taxon>
        <taxon>Synechococcales</taxon>
        <taxon>Synechococcaceae</taxon>
        <taxon>Synechococcus</taxon>
    </lineage>
</organism>
<evidence type="ECO:0000313" key="2">
    <source>
        <dbReference type="EMBL" id="MYG38516.1"/>
    </source>
</evidence>
<evidence type="ECO:0000256" key="1">
    <source>
        <dbReference type="SAM" id="Phobius"/>
    </source>
</evidence>
<reference evidence="2" key="1">
    <citation type="submission" date="2019-09" db="EMBL/GenBank/DDBJ databases">
        <title>Characterisation of the sponge microbiome using genome-centric metagenomics.</title>
        <authorList>
            <person name="Engelberts J.P."/>
            <person name="Robbins S.J."/>
            <person name="De Goeij J.M."/>
            <person name="Aranda M."/>
            <person name="Bell S.C."/>
            <person name="Webster N.S."/>
        </authorList>
    </citation>
    <scope>NUCLEOTIDE SEQUENCE</scope>
    <source>
        <strain evidence="2">SB0676_bin_10</strain>
    </source>
</reference>
<comment type="caution">
    <text evidence="2">The sequence shown here is derived from an EMBL/GenBank/DDBJ whole genome shotgun (WGS) entry which is preliminary data.</text>
</comment>
<dbReference type="EMBL" id="VYDO01000191">
    <property type="protein sequence ID" value="MYG38516.1"/>
    <property type="molecule type" value="Genomic_DNA"/>
</dbReference>
<gene>
    <name evidence="2" type="ORF">F4162_05935</name>
</gene>
<keyword evidence="1" id="KW-0472">Membrane</keyword>
<keyword evidence="1" id="KW-1133">Transmembrane helix</keyword>
<name>A0A6B1F9V0_9SYNE</name>